<feature type="transmembrane region" description="Helical" evidence="7">
    <location>
        <begin position="278"/>
        <end position="302"/>
    </location>
</feature>
<dbReference type="Proteomes" id="UP000245629">
    <property type="component" value="Plasmid unnamed1"/>
</dbReference>
<keyword evidence="4 7" id="KW-1133">Transmembrane helix</keyword>
<dbReference type="InterPro" id="IPR025857">
    <property type="entry name" value="MacB_PCD"/>
</dbReference>
<dbReference type="InterPro" id="IPR003838">
    <property type="entry name" value="ABC3_permease_C"/>
</dbReference>
<comment type="similarity">
    <text evidence="6">Belongs to the ABC-4 integral membrane protein family.</text>
</comment>
<reference evidence="11" key="1">
    <citation type="submission" date="2018-05" db="EMBL/GenBank/DDBJ databases">
        <title>Azospirillum thermophila sp. nov., a novel isolated from hot spring.</title>
        <authorList>
            <person name="Zhao Z."/>
        </authorList>
    </citation>
    <scope>NUCLEOTIDE SEQUENCE [LARGE SCALE GENOMIC DNA]</scope>
    <source>
        <strain evidence="11">CFH 70021</strain>
        <plasmid evidence="11">unnamed1</plasmid>
    </source>
</reference>
<comment type="subcellular location">
    <subcellularLocation>
        <location evidence="1">Cell membrane</location>
        <topology evidence="1">Multi-pass membrane protein</topology>
    </subcellularLocation>
</comment>
<evidence type="ECO:0000313" key="10">
    <source>
        <dbReference type="EMBL" id="AWK88691.1"/>
    </source>
</evidence>
<evidence type="ECO:0000256" key="5">
    <source>
        <dbReference type="ARBA" id="ARBA00023136"/>
    </source>
</evidence>
<keyword evidence="5 7" id="KW-0472">Membrane</keyword>
<evidence type="ECO:0000259" key="8">
    <source>
        <dbReference type="Pfam" id="PF02687"/>
    </source>
</evidence>
<dbReference type="RefSeq" id="WP_109331242.1">
    <property type="nucleotide sequence ID" value="NZ_CP029356.1"/>
</dbReference>
<proteinExistence type="inferred from homology"/>
<keyword evidence="10" id="KW-0614">Plasmid</keyword>
<evidence type="ECO:0000256" key="4">
    <source>
        <dbReference type="ARBA" id="ARBA00022989"/>
    </source>
</evidence>
<evidence type="ECO:0000256" key="2">
    <source>
        <dbReference type="ARBA" id="ARBA00022475"/>
    </source>
</evidence>
<dbReference type="InterPro" id="IPR050250">
    <property type="entry name" value="Macrolide_Exporter_MacB"/>
</dbReference>
<keyword evidence="2" id="KW-1003">Cell membrane</keyword>
<feature type="domain" description="ABC3 transporter permease C-terminal" evidence="8">
    <location>
        <begin position="281"/>
        <end position="394"/>
    </location>
</feature>
<dbReference type="PANTHER" id="PTHR30572:SF4">
    <property type="entry name" value="ABC TRANSPORTER PERMEASE YTRF"/>
    <property type="match status" value="1"/>
</dbReference>
<dbReference type="EMBL" id="CP029356">
    <property type="protein sequence ID" value="AWK88691.1"/>
    <property type="molecule type" value="Genomic_DNA"/>
</dbReference>
<evidence type="ECO:0000256" key="7">
    <source>
        <dbReference type="SAM" id="Phobius"/>
    </source>
</evidence>
<feature type="domain" description="MacB-like periplasmic core" evidence="9">
    <location>
        <begin position="20"/>
        <end position="240"/>
    </location>
</feature>
<evidence type="ECO:0000256" key="3">
    <source>
        <dbReference type="ARBA" id="ARBA00022692"/>
    </source>
</evidence>
<dbReference type="KEGG" id="azz:DEW08_21560"/>
<feature type="transmembrane region" description="Helical" evidence="7">
    <location>
        <begin position="364"/>
        <end position="384"/>
    </location>
</feature>
<evidence type="ECO:0000259" key="9">
    <source>
        <dbReference type="Pfam" id="PF12704"/>
    </source>
</evidence>
<evidence type="ECO:0000256" key="6">
    <source>
        <dbReference type="ARBA" id="ARBA00038076"/>
    </source>
</evidence>
<protein>
    <submittedName>
        <fullName evidence="10">Multidrug ABC transporter substrate-binding protein</fullName>
    </submittedName>
</protein>
<dbReference type="AlphaFoldDB" id="A0A2S2CW31"/>
<keyword evidence="3 7" id="KW-0812">Transmembrane</keyword>
<organism evidence="10 11">
    <name type="scientific">Azospirillum thermophilum</name>
    <dbReference type="NCBI Taxonomy" id="2202148"/>
    <lineage>
        <taxon>Bacteria</taxon>
        <taxon>Pseudomonadati</taxon>
        <taxon>Pseudomonadota</taxon>
        <taxon>Alphaproteobacteria</taxon>
        <taxon>Rhodospirillales</taxon>
        <taxon>Azospirillaceae</taxon>
        <taxon>Azospirillum</taxon>
    </lineage>
</organism>
<dbReference type="PANTHER" id="PTHR30572">
    <property type="entry name" value="MEMBRANE COMPONENT OF TRANSPORTER-RELATED"/>
    <property type="match status" value="1"/>
</dbReference>
<keyword evidence="11" id="KW-1185">Reference proteome</keyword>
<feature type="transmembrane region" description="Helical" evidence="7">
    <location>
        <begin position="21"/>
        <end position="40"/>
    </location>
</feature>
<name>A0A2S2CW31_9PROT</name>
<dbReference type="Pfam" id="PF02687">
    <property type="entry name" value="FtsX"/>
    <property type="match status" value="1"/>
</dbReference>
<dbReference type="GO" id="GO:0005886">
    <property type="term" value="C:plasma membrane"/>
    <property type="evidence" value="ECO:0007669"/>
    <property type="project" value="UniProtKB-SubCell"/>
</dbReference>
<dbReference type="GO" id="GO:0022857">
    <property type="term" value="F:transmembrane transporter activity"/>
    <property type="evidence" value="ECO:0007669"/>
    <property type="project" value="TreeGrafter"/>
</dbReference>
<evidence type="ECO:0000256" key="1">
    <source>
        <dbReference type="ARBA" id="ARBA00004651"/>
    </source>
</evidence>
<evidence type="ECO:0000313" key="11">
    <source>
        <dbReference type="Proteomes" id="UP000245629"/>
    </source>
</evidence>
<dbReference type="Pfam" id="PF12704">
    <property type="entry name" value="MacB_PCD"/>
    <property type="match status" value="1"/>
</dbReference>
<gene>
    <name evidence="10" type="ORF">DEW08_21560</name>
</gene>
<accession>A0A2S2CW31</accession>
<feature type="transmembrane region" description="Helical" evidence="7">
    <location>
        <begin position="323"/>
        <end position="352"/>
    </location>
</feature>
<dbReference type="OrthoDB" id="9770036at2"/>
<sequence>MLLEAIKLALQAIRRNTLRSFLTVLGIVIGVGAVIAMVTIGNGTTAKVTADLAKLGSNLLFVSPGQFGPGRASSDARPFNSRDIDAMRSQLYGVRAVAPIGQKSVTVVYGTESRNTVVTGTDNDYFITQDWALVRGRPFFEGEVRAGRAACVIGQTVREKLFGHADPIGQSIRVHNVSCEVIALLEPKGQSSFGTDMDDTVLMPIRAFQRRIAGNTDVARVFVSAKDGVDTAKVQADIERLLRERRNITPGKEDDFSVRDMKQVVQTTTAATAVLTGLLGAVAAVSLLVGGIGIMNIMLVSVTERTREIGIRLAIGALEEQVLLQFLVEAVVLSLFGGLLGILLGLGLALLATTGLKVPFIVDGSVVLLAFGFSAAVGVVFGYFPARRAARLDPIEALRRE</sequence>
<geneLocation type="plasmid" evidence="10 11">
    <name>unnamed1</name>
</geneLocation>